<name>A0AA35VA44_LACSI</name>
<keyword evidence="25" id="KW-1185">Reference proteome</keyword>
<keyword evidence="21" id="KW-0175">Coiled coil</keyword>
<feature type="compositionally biased region" description="Polar residues" evidence="22">
    <location>
        <begin position="291"/>
        <end position="302"/>
    </location>
</feature>
<dbReference type="InterPro" id="IPR000719">
    <property type="entry name" value="Prot_kinase_dom"/>
</dbReference>
<evidence type="ECO:0000256" key="13">
    <source>
        <dbReference type="ARBA" id="ARBA00022840"/>
    </source>
</evidence>
<evidence type="ECO:0000313" key="24">
    <source>
        <dbReference type="EMBL" id="CAI9267800.1"/>
    </source>
</evidence>
<keyword evidence="13 20" id="KW-0067">ATP-binding</keyword>
<dbReference type="PROSITE" id="PS00108">
    <property type="entry name" value="PROTEIN_KINASE_ST"/>
    <property type="match status" value="2"/>
</dbReference>
<dbReference type="InterPro" id="IPR025886">
    <property type="entry name" value="PP2-like"/>
</dbReference>
<gene>
    <name evidence="24" type="ORF">LSALG_LOCUS8257</name>
</gene>
<keyword evidence="6" id="KW-0433">Leucine-rich repeat</keyword>
<evidence type="ECO:0000259" key="23">
    <source>
        <dbReference type="PROSITE" id="PS50011"/>
    </source>
</evidence>
<dbReference type="FunFam" id="3.30.200.20:FF:000039">
    <property type="entry name" value="receptor-like protein kinase FERONIA"/>
    <property type="match status" value="2"/>
</dbReference>
<dbReference type="GO" id="GO:0009506">
    <property type="term" value="C:plasmodesma"/>
    <property type="evidence" value="ECO:0007669"/>
    <property type="project" value="TreeGrafter"/>
</dbReference>
<keyword evidence="10" id="KW-0677">Repeat</keyword>
<organism evidence="24 25">
    <name type="scientific">Lactuca saligna</name>
    <name type="common">Willowleaf lettuce</name>
    <dbReference type="NCBI Taxonomy" id="75948"/>
    <lineage>
        <taxon>Eukaryota</taxon>
        <taxon>Viridiplantae</taxon>
        <taxon>Streptophyta</taxon>
        <taxon>Embryophyta</taxon>
        <taxon>Tracheophyta</taxon>
        <taxon>Spermatophyta</taxon>
        <taxon>Magnoliopsida</taxon>
        <taxon>eudicotyledons</taxon>
        <taxon>Gunneridae</taxon>
        <taxon>Pentapetalae</taxon>
        <taxon>asterids</taxon>
        <taxon>campanulids</taxon>
        <taxon>Asterales</taxon>
        <taxon>Asteraceae</taxon>
        <taxon>Cichorioideae</taxon>
        <taxon>Cichorieae</taxon>
        <taxon>Lactucinae</taxon>
        <taxon>Lactuca</taxon>
    </lineage>
</organism>
<dbReference type="GO" id="GO:0005886">
    <property type="term" value="C:plasma membrane"/>
    <property type="evidence" value="ECO:0007669"/>
    <property type="project" value="UniProtKB-SubCell"/>
</dbReference>
<protein>
    <recommendedName>
        <fullName evidence="2">non-specific serine/threonine protein kinase</fullName>
        <ecNumber evidence="2">2.7.11.1</ecNumber>
    </recommendedName>
</protein>
<feature type="compositionally biased region" description="Basic and acidic residues" evidence="22">
    <location>
        <begin position="246"/>
        <end position="258"/>
    </location>
</feature>
<evidence type="ECO:0000256" key="21">
    <source>
        <dbReference type="SAM" id="Coils"/>
    </source>
</evidence>
<evidence type="ECO:0000256" key="16">
    <source>
        <dbReference type="ARBA" id="ARBA00023170"/>
    </source>
</evidence>
<feature type="binding site" evidence="20">
    <location>
        <position position="942"/>
    </location>
    <ligand>
        <name>ATP</name>
        <dbReference type="ChEBI" id="CHEBI:30616"/>
    </ligand>
</feature>
<keyword evidence="7" id="KW-0808">Transferase</keyword>
<feature type="compositionally biased region" description="Polar residues" evidence="22">
    <location>
        <begin position="268"/>
        <end position="278"/>
    </location>
</feature>
<proteinExistence type="predicted"/>
<keyword evidence="11 20" id="KW-0547">Nucleotide-binding</keyword>
<evidence type="ECO:0000256" key="10">
    <source>
        <dbReference type="ARBA" id="ARBA00022737"/>
    </source>
</evidence>
<keyword evidence="9" id="KW-0732">Signal</keyword>
<feature type="domain" description="Protein kinase" evidence="23">
    <location>
        <begin position="578"/>
        <end position="886"/>
    </location>
</feature>
<keyword evidence="4" id="KW-0723">Serine/threonine-protein kinase</keyword>
<dbReference type="InterPro" id="IPR045272">
    <property type="entry name" value="ANXUR1/2-like"/>
</dbReference>
<dbReference type="PANTHER" id="PTHR27003">
    <property type="entry name" value="OS07G0166700 PROTEIN"/>
    <property type="match status" value="1"/>
</dbReference>
<keyword evidence="14" id="KW-1133">Transmembrane helix</keyword>
<dbReference type="Pfam" id="PF14299">
    <property type="entry name" value="PP2"/>
    <property type="match status" value="2"/>
</dbReference>
<evidence type="ECO:0000256" key="9">
    <source>
        <dbReference type="ARBA" id="ARBA00022729"/>
    </source>
</evidence>
<feature type="region of interest" description="Disordered" evidence="22">
    <location>
        <begin position="246"/>
        <end position="318"/>
    </location>
</feature>
<evidence type="ECO:0000256" key="4">
    <source>
        <dbReference type="ARBA" id="ARBA00022527"/>
    </source>
</evidence>
<dbReference type="EC" id="2.7.11.1" evidence="2"/>
<evidence type="ECO:0000256" key="11">
    <source>
        <dbReference type="ARBA" id="ARBA00022741"/>
    </source>
</evidence>
<dbReference type="GO" id="GO:0004674">
    <property type="term" value="F:protein serine/threonine kinase activity"/>
    <property type="evidence" value="ECO:0007669"/>
    <property type="project" value="UniProtKB-KW"/>
</dbReference>
<dbReference type="SUPFAM" id="SSF56112">
    <property type="entry name" value="Protein kinase-like (PK-like)"/>
    <property type="match status" value="3"/>
</dbReference>
<dbReference type="InterPro" id="IPR008271">
    <property type="entry name" value="Ser/Thr_kinase_AS"/>
</dbReference>
<keyword evidence="17" id="KW-0325">Glycoprotein</keyword>
<dbReference type="FunFam" id="1.10.510.10:FF:000358">
    <property type="entry name" value="Putative leucine-rich repeat receptor-like serine/threonine-protein kinase"/>
    <property type="match status" value="1"/>
</dbReference>
<accession>A0AA35VA44</accession>
<evidence type="ECO:0000256" key="14">
    <source>
        <dbReference type="ARBA" id="ARBA00022989"/>
    </source>
</evidence>
<feature type="domain" description="Protein kinase" evidence="23">
    <location>
        <begin position="26"/>
        <end position="284"/>
    </location>
</feature>
<evidence type="ECO:0000256" key="8">
    <source>
        <dbReference type="ARBA" id="ARBA00022692"/>
    </source>
</evidence>
<evidence type="ECO:0000256" key="7">
    <source>
        <dbReference type="ARBA" id="ARBA00022679"/>
    </source>
</evidence>
<dbReference type="Gene3D" id="1.10.510.10">
    <property type="entry name" value="Transferase(Phosphotransferase) domain 1"/>
    <property type="match status" value="3"/>
</dbReference>
<evidence type="ECO:0000256" key="3">
    <source>
        <dbReference type="ARBA" id="ARBA00022475"/>
    </source>
</evidence>
<keyword evidence="16" id="KW-0675">Receptor</keyword>
<comment type="catalytic activity">
    <reaction evidence="19">
        <text>L-seryl-[protein] + ATP = O-phospho-L-seryl-[protein] + ADP + H(+)</text>
        <dbReference type="Rhea" id="RHEA:17989"/>
        <dbReference type="Rhea" id="RHEA-COMP:9863"/>
        <dbReference type="Rhea" id="RHEA-COMP:11604"/>
        <dbReference type="ChEBI" id="CHEBI:15378"/>
        <dbReference type="ChEBI" id="CHEBI:29999"/>
        <dbReference type="ChEBI" id="CHEBI:30616"/>
        <dbReference type="ChEBI" id="CHEBI:83421"/>
        <dbReference type="ChEBI" id="CHEBI:456216"/>
        <dbReference type="EC" id="2.7.11.1"/>
    </reaction>
</comment>
<feature type="domain" description="Protein kinase" evidence="23">
    <location>
        <begin position="910"/>
        <end position="1184"/>
    </location>
</feature>
<evidence type="ECO:0000256" key="22">
    <source>
        <dbReference type="SAM" id="MobiDB-lite"/>
    </source>
</evidence>
<dbReference type="EMBL" id="OX465077">
    <property type="protein sequence ID" value="CAI9267800.1"/>
    <property type="molecule type" value="Genomic_DNA"/>
</dbReference>
<dbReference type="InterPro" id="IPR017441">
    <property type="entry name" value="Protein_kinase_ATP_BS"/>
</dbReference>
<dbReference type="GO" id="GO:0004714">
    <property type="term" value="F:transmembrane receptor protein tyrosine kinase activity"/>
    <property type="evidence" value="ECO:0007669"/>
    <property type="project" value="InterPro"/>
</dbReference>
<dbReference type="SMART" id="SM00220">
    <property type="entry name" value="S_TKc"/>
    <property type="match status" value="3"/>
</dbReference>
<dbReference type="PROSITE" id="PS50011">
    <property type="entry name" value="PROTEIN_KINASE_DOM"/>
    <property type="match status" value="3"/>
</dbReference>
<evidence type="ECO:0000256" key="15">
    <source>
        <dbReference type="ARBA" id="ARBA00023136"/>
    </source>
</evidence>
<evidence type="ECO:0000256" key="5">
    <source>
        <dbReference type="ARBA" id="ARBA00022553"/>
    </source>
</evidence>
<evidence type="ECO:0000256" key="1">
    <source>
        <dbReference type="ARBA" id="ARBA00004162"/>
    </source>
</evidence>
<evidence type="ECO:0000256" key="12">
    <source>
        <dbReference type="ARBA" id="ARBA00022777"/>
    </source>
</evidence>
<evidence type="ECO:0000256" key="17">
    <source>
        <dbReference type="ARBA" id="ARBA00023180"/>
    </source>
</evidence>
<reference evidence="24" key="1">
    <citation type="submission" date="2023-04" db="EMBL/GenBank/DDBJ databases">
        <authorList>
            <person name="Vijverberg K."/>
            <person name="Xiong W."/>
            <person name="Schranz E."/>
        </authorList>
    </citation>
    <scope>NUCLEOTIDE SEQUENCE</scope>
</reference>
<dbReference type="Proteomes" id="UP001177003">
    <property type="component" value="Chromosome 1"/>
</dbReference>
<keyword evidence="15" id="KW-0472">Membrane</keyword>
<evidence type="ECO:0000256" key="18">
    <source>
        <dbReference type="ARBA" id="ARBA00047899"/>
    </source>
</evidence>
<keyword evidence="3" id="KW-1003">Cell membrane</keyword>
<dbReference type="GO" id="GO:0005524">
    <property type="term" value="F:ATP binding"/>
    <property type="evidence" value="ECO:0007669"/>
    <property type="project" value="UniProtKB-UniRule"/>
</dbReference>
<dbReference type="Gene3D" id="3.30.200.20">
    <property type="entry name" value="Phosphorylase Kinase, domain 1"/>
    <property type="match status" value="3"/>
</dbReference>
<dbReference type="PROSITE" id="PS00107">
    <property type="entry name" value="PROTEIN_KINASE_ATP"/>
    <property type="match status" value="1"/>
</dbReference>
<dbReference type="Pfam" id="PF00069">
    <property type="entry name" value="Pkinase"/>
    <property type="match status" value="1"/>
</dbReference>
<keyword evidence="12" id="KW-0418">Kinase</keyword>
<evidence type="ECO:0000313" key="25">
    <source>
        <dbReference type="Proteomes" id="UP001177003"/>
    </source>
</evidence>
<feature type="coiled-coil region" evidence="21">
    <location>
        <begin position="879"/>
        <end position="906"/>
    </location>
</feature>
<keyword evidence="5" id="KW-0597">Phosphoprotein</keyword>
<dbReference type="Pfam" id="PF07714">
    <property type="entry name" value="PK_Tyr_Ser-Thr"/>
    <property type="match status" value="2"/>
</dbReference>
<comment type="subcellular location">
    <subcellularLocation>
        <location evidence="1">Cell membrane</location>
        <topology evidence="1">Single-pass membrane protein</topology>
    </subcellularLocation>
</comment>
<evidence type="ECO:0000256" key="2">
    <source>
        <dbReference type="ARBA" id="ARBA00012513"/>
    </source>
</evidence>
<dbReference type="InterPro" id="IPR011009">
    <property type="entry name" value="Kinase-like_dom_sf"/>
</dbReference>
<evidence type="ECO:0000256" key="20">
    <source>
        <dbReference type="PROSITE-ProRule" id="PRU10141"/>
    </source>
</evidence>
<comment type="catalytic activity">
    <reaction evidence="18">
        <text>L-threonyl-[protein] + ATP = O-phospho-L-threonyl-[protein] + ADP + H(+)</text>
        <dbReference type="Rhea" id="RHEA:46608"/>
        <dbReference type="Rhea" id="RHEA-COMP:11060"/>
        <dbReference type="Rhea" id="RHEA-COMP:11605"/>
        <dbReference type="ChEBI" id="CHEBI:15378"/>
        <dbReference type="ChEBI" id="CHEBI:30013"/>
        <dbReference type="ChEBI" id="CHEBI:30616"/>
        <dbReference type="ChEBI" id="CHEBI:61977"/>
        <dbReference type="ChEBI" id="CHEBI:456216"/>
        <dbReference type="EC" id="2.7.11.1"/>
    </reaction>
</comment>
<keyword evidence="8" id="KW-0812">Transmembrane</keyword>
<evidence type="ECO:0000256" key="19">
    <source>
        <dbReference type="ARBA" id="ARBA00048679"/>
    </source>
</evidence>
<sequence length="1606" mass="183205">MSSSSSKKISDLKIPFEDIATATNNFSDENLIRRGGFGKTYKGQLLGSSQPIDIVARRLDPEYRQGKKEFLMEITLLSALKHDNLVSLIGYCDEKGEKIIINKRETHGSLDKYLNDLSLTWMRRLEICVGVARALSYIHYDKERDFSVIHRNIKSSKILLDGNWKPKLSGFELSMKNTTARRHRLLLDRLSGTIGYIDPRYEKTGGVTHKSDVYSLGVVLFEVLCGRRAFDKPEWFSTQLEKQDLKEESGDVVVDHEKHSPKHHSREPQNFSSSCQPTPNYPSFVGIENRPPSQNHMASPNYPSFVGNGKRPQSHSQIHMASTRDLSVTMPASSSRNFSVASRTTSFVSLAAGNQPNKSSTQMRQQSFRNIPDITGGMAPSISWNLSGHMRAPTYSEFFEQTGTRSGRNFSISSSDNFKQVPASSIPNPIGGEEESSVNKQQRPALNPLDMCMFTLAPSARFHYEQRLGHLRIPEEHLLAPLAISLYKQKKLSDLIDPDLLKNMDPLSLDVFSKIAYDCLKDQRSERPDIDQIVIKLREALHLQWKHENPGIPHQHSQGAGEVEGTSTNRLEVATHNFSQTQCIGKGGYGKVYKAELEHFDSKNFLQIEAKNACDLPKIRSTVAIKCLFQRNDTQAEEGFSAEIETLTSCKHPNIVSLLGFCDEEGSDLILVYEYISNGSLDDHLRSYDKMNSLKWEQRLQMCLDIAQGLDYLHTEHSIIHRDIKSDNILLDDNLVAKIADFGLSKIGPISQQASYLETKVAGTNVYLDPEYEKTRKLKKASDIYSLGVVFFEILSGSLAYAQAYMNKNDKGLAPFVRQHFQKGTQKDMLDSKIMEEFDENIFTLSKGPNQDSLETFLDIAYQCLAETHKKRPKIGIVVEKLKNALQLQKNQKDNLQISLEDIKLSTNDFSNNNRIGRGGFGRVYRGEVTSIDGRHTNIAAKRLDTAGGQGKTEFLTELEILLEYKHRNVIGLVGYCNQPGEKIIVYEYASKGSLDWHLGNKDLTWRKRLEICIDIARGLDFLHGGGATQEVVMHRDIKSPNILLGEDWKAKISDFGLSSITSLNEDVIDNACGTKGYCDPQYLADGVFKKASDIYSFGVLLFEILCGRLMFEDINGNVEILIDAFKQYYRKGKLDDMVFKYIKEQIAPESLTAFQKLANECVDDLRQNRPTTGDVLLRLEEALKLQDDYEIWRPKLPHDYEEIFKMSKESENYLSKKKKDLHDMLSEGILLQKGKVLFSLDDNGDRNEMISARKLLYKHRRSHKWPSGIVPKSRFHEVAEISNISDLRLQIKSKAQFLSPGVNYGVHLVFRFCGPRRSLAKRMYVNLKYKKGSETLHTHFATWREDGWMKIELCRFSNCKEDTKFEFLLESFSRCYCGSRDVYVEGIQFQAINNVKHEEIKVLKESQQGCKSELNVDQVQQLPPTSEEVEKLSMLKEENKKKHYMLLAKEALYESSNVKLFNSINSTQSRSQEEVLELTRQQVFRIKCKIESQRLSPDTEYTCYLVFKLSERCHGLRCPVIVRESSNRKKKNTRIIYFRSPSPCNVNHTDWVPEEREDGWMEVNVWQFNSSNKLRDDCVSINLKLISYEGTMSGLVISSLEFRPI</sequence>
<dbReference type="InterPro" id="IPR001245">
    <property type="entry name" value="Ser-Thr/Tyr_kinase_cat_dom"/>
</dbReference>
<evidence type="ECO:0000256" key="6">
    <source>
        <dbReference type="ARBA" id="ARBA00022614"/>
    </source>
</evidence>
<dbReference type="PANTHER" id="PTHR27003:SF471">
    <property type="entry name" value="VASCULAR ENDOTHELIAL GROWTH FACTOR RECEPTOR 2 (VEGFR2)-RELATED"/>
    <property type="match status" value="1"/>
</dbReference>